<dbReference type="InterPro" id="IPR009040">
    <property type="entry name" value="Ferritin-like_diiron"/>
</dbReference>
<gene>
    <name evidence="6" type="ORF">ENT37_06755</name>
</gene>
<feature type="domain" description="Ferritin-like diiron" evidence="5">
    <location>
        <begin position="1"/>
        <end position="127"/>
    </location>
</feature>
<comment type="cofactor">
    <cofactor evidence="1">
        <name>Fe(3+)</name>
        <dbReference type="ChEBI" id="CHEBI:29034"/>
    </cofactor>
</comment>
<dbReference type="InterPro" id="IPR009078">
    <property type="entry name" value="Ferritin-like_SF"/>
</dbReference>
<evidence type="ECO:0000256" key="1">
    <source>
        <dbReference type="ARBA" id="ARBA00001965"/>
    </source>
</evidence>
<dbReference type="AlphaFoldDB" id="A0A7C4KJJ8"/>
<dbReference type="InterPro" id="IPR024934">
    <property type="entry name" value="Rubredoxin-like_dom"/>
</dbReference>
<sequence length="164" mass="18478">MSTYQDLMAAFAGESQARNKYLAFARKAEEEGYPQVARLFRAAAQAEFIHAQNHFKAADEIKSTAENLQAAIQGENYEVVSMYPPFIEAAKAEGNKRAQTSFEWAWKVEATHEALYREALEGLSKEMEEFDYYVCPVCGHTHKRNAPDRCPVCGTPGSKFIKVE</sequence>
<keyword evidence="3" id="KW-0249">Electron transport</keyword>
<reference evidence="6" key="1">
    <citation type="journal article" date="2020" name="mSystems">
        <title>Genome- and Community-Level Interaction Insights into Carbon Utilization and Element Cycling Functions of Hydrothermarchaeota in Hydrothermal Sediment.</title>
        <authorList>
            <person name="Zhou Z."/>
            <person name="Liu Y."/>
            <person name="Xu W."/>
            <person name="Pan J."/>
            <person name="Luo Z.H."/>
            <person name="Li M."/>
        </authorList>
    </citation>
    <scope>NUCLEOTIDE SEQUENCE [LARGE SCALE GENOMIC DNA]</scope>
    <source>
        <strain evidence="6">SpSt-573</strain>
    </source>
</reference>
<dbReference type="SUPFAM" id="SSF57802">
    <property type="entry name" value="Rubredoxin-like"/>
    <property type="match status" value="1"/>
</dbReference>
<dbReference type="Pfam" id="PF21349">
    <property type="entry name" value="RUBY_RBDX"/>
    <property type="match status" value="1"/>
</dbReference>
<dbReference type="Gene3D" id="2.20.28.10">
    <property type="match status" value="1"/>
</dbReference>
<dbReference type="Pfam" id="PF02915">
    <property type="entry name" value="Rubrerythrin"/>
    <property type="match status" value="1"/>
</dbReference>
<name>A0A7C4KJJ8_9CHLR</name>
<dbReference type="SUPFAM" id="SSF47240">
    <property type="entry name" value="Ferritin-like"/>
    <property type="match status" value="1"/>
</dbReference>
<dbReference type="EMBL" id="DSYK01000336">
    <property type="protein sequence ID" value="HGS21551.1"/>
    <property type="molecule type" value="Genomic_DNA"/>
</dbReference>
<dbReference type="CDD" id="cd00729">
    <property type="entry name" value="rubredoxin_SM"/>
    <property type="match status" value="1"/>
</dbReference>
<evidence type="ECO:0000256" key="2">
    <source>
        <dbReference type="ARBA" id="ARBA00022448"/>
    </source>
</evidence>
<dbReference type="InterPro" id="IPR052753">
    <property type="entry name" value="Rbr2/Nigerythrin"/>
</dbReference>
<dbReference type="InterPro" id="IPR003251">
    <property type="entry name" value="Rr_diiron-bd_dom"/>
</dbReference>
<dbReference type="PROSITE" id="PS50905">
    <property type="entry name" value="FERRITIN_LIKE"/>
    <property type="match status" value="1"/>
</dbReference>
<dbReference type="PROSITE" id="PS50903">
    <property type="entry name" value="RUBREDOXIN_LIKE"/>
    <property type="match status" value="1"/>
</dbReference>
<dbReference type="InterPro" id="IPR048574">
    <property type="entry name" value="RUBY_RBDX"/>
</dbReference>
<dbReference type="GO" id="GO:0005506">
    <property type="term" value="F:iron ion binding"/>
    <property type="evidence" value="ECO:0007669"/>
    <property type="project" value="InterPro"/>
</dbReference>
<evidence type="ECO:0000256" key="3">
    <source>
        <dbReference type="ARBA" id="ARBA00022982"/>
    </source>
</evidence>
<evidence type="ECO:0000259" key="4">
    <source>
        <dbReference type="PROSITE" id="PS50903"/>
    </source>
</evidence>
<proteinExistence type="predicted"/>
<keyword evidence="2" id="KW-0813">Transport</keyword>
<dbReference type="PANTHER" id="PTHR33746:SF4">
    <property type="entry name" value="RUBRERYTHRIN"/>
    <property type="match status" value="1"/>
</dbReference>
<comment type="caution">
    <text evidence="6">The sequence shown here is derived from an EMBL/GenBank/DDBJ whole genome shotgun (WGS) entry which is preliminary data.</text>
</comment>
<feature type="domain" description="Rubredoxin-like" evidence="4">
    <location>
        <begin position="130"/>
        <end position="163"/>
    </location>
</feature>
<organism evidence="6">
    <name type="scientific">Anaerolinea thermolimosa</name>
    <dbReference type="NCBI Taxonomy" id="229919"/>
    <lineage>
        <taxon>Bacteria</taxon>
        <taxon>Bacillati</taxon>
        <taxon>Chloroflexota</taxon>
        <taxon>Anaerolineae</taxon>
        <taxon>Anaerolineales</taxon>
        <taxon>Anaerolineaceae</taxon>
        <taxon>Anaerolinea</taxon>
    </lineage>
</organism>
<accession>A0A7C4KJJ8</accession>
<evidence type="ECO:0000313" key="6">
    <source>
        <dbReference type="EMBL" id="HGS21551.1"/>
    </source>
</evidence>
<dbReference type="PANTHER" id="PTHR33746">
    <property type="entry name" value="RUBRERYTHRIN"/>
    <property type="match status" value="1"/>
</dbReference>
<dbReference type="InterPro" id="IPR012347">
    <property type="entry name" value="Ferritin-like"/>
</dbReference>
<dbReference type="CDD" id="cd01041">
    <property type="entry name" value="Rubrerythrin"/>
    <property type="match status" value="1"/>
</dbReference>
<dbReference type="Gene3D" id="1.20.1260.10">
    <property type="match status" value="1"/>
</dbReference>
<dbReference type="GO" id="GO:0016491">
    <property type="term" value="F:oxidoreductase activity"/>
    <property type="evidence" value="ECO:0007669"/>
    <property type="project" value="InterPro"/>
</dbReference>
<protein>
    <submittedName>
        <fullName evidence="6">Rubrerythrin family protein</fullName>
    </submittedName>
</protein>
<evidence type="ECO:0000259" key="5">
    <source>
        <dbReference type="PROSITE" id="PS50905"/>
    </source>
</evidence>